<reference evidence="1 2" key="1">
    <citation type="submission" date="2018-06" db="EMBL/GenBank/DDBJ databases">
        <authorList>
            <consortium name="Pathogen Informatics"/>
            <person name="Doyle S."/>
        </authorList>
    </citation>
    <scope>NUCLEOTIDE SEQUENCE [LARGE SCALE GENOMIC DNA]</scope>
    <source>
        <strain evidence="1 2">NCTC11842</strain>
    </source>
</reference>
<dbReference type="EMBL" id="UAUF01000011">
    <property type="protein sequence ID" value="SPZ06310.1"/>
    <property type="molecule type" value="Genomic_DNA"/>
</dbReference>
<proteinExistence type="predicted"/>
<evidence type="ECO:0000313" key="1">
    <source>
        <dbReference type="EMBL" id="SPZ06310.1"/>
    </source>
</evidence>
<gene>
    <name evidence="1" type="ORF">NCTC11842_02202</name>
</gene>
<dbReference type="Proteomes" id="UP000250443">
    <property type="component" value="Unassembled WGS sequence"/>
</dbReference>
<protein>
    <submittedName>
        <fullName evidence="1">Uncharacterized protein</fullName>
    </submittedName>
</protein>
<organism evidence="1 2">
    <name type="scientific">Pseudomonas luteola</name>
    <dbReference type="NCBI Taxonomy" id="47886"/>
    <lineage>
        <taxon>Bacteria</taxon>
        <taxon>Pseudomonadati</taxon>
        <taxon>Pseudomonadota</taxon>
        <taxon>Gammaproteobacteria</taxon>
        <taxon>Pseudomonadales</taxon>
        <taxon>Pseudomonadaceae</taxon>
        <taxon>Pseudomonas</taxon>
    </lineage>
</organism>
<sequence length="42" mass="4918">MPTIPARLNTSYVIIEKNVMNRFSYKRKAYQGKADILMERLG</sequence>
<name>A0A2X2EHZ4_PSELU</name>
<dbReference type="AlphaFoldDB" id="A0A2X2EHZ4"/>
<evidence type="ECO:0000313" key="2">
    <source>
        <dbReference type="Proteomes" id="UP000250443"/>
    </source>
</evidence>
<accession>A0A2X2EHZ4</accession>